<name>A0AAJ0G4J0_9PEZI</name>
<sequence length="285" mass="30434">MTIPFEIPTTPIRRGRGHVRCASDPTPSTAASSIASSVFSTDCDENSDDDVFIDRVDSAVDSCSPPRTCSPGGKGPELVTHTVPLKPAAQLFVPPAKVAGPPAYGLVVSPTPPFLPKPAQVDATAPSAQLFMPPAHLFTQAAQLFMPPAQHFTPPAPLVAQKDPSKRSLAKKVRALGLNAHAQGAPNIKTTNNKLRGAQAIFPPEMCLFVGNLPAGWDDGVLYLALTYEFSQFGACTVGVFRKSVNKPYAIVQFLDIANAQNAFINGSGIWMERYLRVELSARAR</sequence>
<reference evidence="3" key="1">
    <citation type="submission" date="2023-04" db="EMBL/GenBank/DDBJ databases">
        <title>Black Yeasts Isolated from many extreme environments.</title>
        <authorList>
            <person name="Coleine C."/>
            <person name="Stajich J.E."/>
            <person name="Selbmann L."/>
        </authorList>
    </citation>
    <scope>NUCLEOTIDE SEQUENCE</scope>
    <source>
        <strain evidence="3">CCFEE 5312</strain>
    </source>
</reference>
<dbReference type="GO" id="GO:0003723">
    <property type="term" value="F:RNA binding"/>
    <property type="evidence" value="ECO:0007669"/>
    <property type="project" value="UniProtKB-UniRule"/>
</dbReference>
<dbReference type="InterPro" id="IPR012677">
    <property type="entry name" value="Nucleotide-bd_a/b_plait_sf"/>
</dbReference>
<keyword evidence="4" id="KW-1185">Reference proteome</keyword>
<dbReference type="Proteomes" id="UP001271007">
    <property type="component" value="Unassembled WGS sequence"/>
</dbReference>
<evidence type="ECO:0000313" key="3">
    <source>
        <dbReference type="EMBL" id="KAK3046292.1"/>
    </source>
</evidence>
<dbReference type="SUPFAM" id="SSF54928">
    <property type="entry name" value="RNA-binding domain, RBD"/>
    <property type="match status" value="1"/>
</dbReference>
<dbReference type="Gene3D" id="3.30.70.330">
    <property type="match status" value="1"/>
</dbReference>
<dbReference type="AlphaFoldDB" id="A0AAJ0G4J0"/>
<proteinExistence type="predicted"/>
<comment type="caution">
    <text evidence="3">The sequence shown here is derived from an EMBL/GenBank/DDBJ whole genome shotgun (WGS) entry which is preliminary data.</text>
</comment>
<evidence type="ECO:0000259" key="2">
    <source>
        <dbReference type="PROSITE" id="PS50102"/>
    </source>
</evidence>
<evidence type="ECO:0000256" key="1">
    <source>
        <dbReference type="PROSITE-ProRule" id="PRU00176"/>
    </source>
</evidence>
<gene>
    <name evidence="3" type="ORF">LTR09_012200</name>
</gene>
<feature type="domain" description="RRM" evidence="2">
    <location>
        <begin position="206"/>
        <end position="283"/>
    </location>
</feature>
<dbReference type="SMART" id="SM00360">
    <property type="entry name" value="RRM"/>
    <property type="match status" value="1"/>
</dbReference>
<dbReference type="PROSITE" id="PS50102">
    <property type="entry name" value="RRM"/>
    <property type="match status" value="1"/>
</dbReference>
<dbReference type="EMBL" id="JAWDJX010000101">
    <property type="protein sequence ID" value="KAK3046292.1"/>
    <property type="molecule type" value="Genomic_DNA"/>
</dbReference>
<dbReference type="InterPro" id="IPR000504">
    <property type="entry name" value="RRM_dom"/>
</dbReference>
<keyword evidence="1" id="KW-0694">RNA-binding</keyword>
<accession>A0AAJ0G4J0</accession>
<protein>
    <recommendedName>
        <fullName evidence="2">RRM domain-containing protein</fullName>
    </recommendedName>
</protein>
<evidence type="ECO:0000313" key="4">
    <source>
        <dbReference type="Proteomes" id="UP001271007"/>
    </source>
</evidence>
<organism evidence="3 4">
    <name type="scientific">Extremus antarcticus</name>
    <dbReference type="NCBI Taxonomy" id="702011"/>
    <lineage>
        <taxon>Eukaryota</taxon>
        <taxon>Fungi</taxon>
        <taxon>Dikarya</taxon>
        <taxon>Ascomycota</taxon>
        <taxon>Pezizomycotina</taxon>
        <taxon>Dothideomycetes</taxon>
        <taxon>Dothideomycetidae</taxon>
        <taxon>Mycosphaerellales</taxon>
        <taxon>Extremaceae</taxon>
        <taxon>Extremus</taxon>
    </lineage>
</organism>
<dbReference type="InterPro" id="IPR035979">
    <property type="entry name" value="RBD_domain_sf"/>
</dbReference>